<dbReference type="Pfam" id="PF00488">
    <property type="entry name" value="MutS_V"/>
    <property type="match status" value="1"/>
</dbReference>
<feature type="binding site" evidence="7">
    <location>
        <begin position="343"/>
        <end position="350"/>
    </location>
    <ligand>
        <name>ATP</name>
        <dbReference type="ChEBI" id="CHEBI:30616"/>
    </ligand>
</feature>
<dbReference type="GO" id="GO:0140664">
    <property type="term" value="F:ATP-dependent DNA damage sensor activity"/>
    <property type="evidence" value="ECO:0007669"/>
    <property type="project" value="InterPro"/>
</dbReference>
<keyword evidence="5 7" id="KW-0694">RNA-binding</keyword>
<dbReference type="GO" id="GO:0045910">
    <property type="term" value="P:negative regulation of DNA recombination"/>
    <property type="evidence" value="ECO:0007669"/>
    <property type="project" value="InterPro"/>
</dbReference>
<gene>
    <name evidence="7 11" type="primary">mutS2</name>
    <name evidence="7" type="synonym">rqcU</name>
    <name evidence="11" type="ORF">ARMA_1766</name>
    <name evidence="12" type="ORF">SE16_09065</name>
</gene>
<dbReference type="PANTHER" id="PTHR48466">
    <property type="entry name" value="OS10G0509000 PROTEIN-RELATED"/>
    <property type="match status" value="1"/>
</dbReference>
<dbReference type="GO" id="GO:0072344">
    <property type="term" value="P:rescue of stalled ribosome"/>
    <property type="evidence" value="ECO:0007669"/>
    <property type="project" value="UniProtKB-UniRule"/>
</dbReference>
<dbReference type="FunCoup" id="A0A0M8K7F2">
    <property type="interactions" value="109"/>
</dbReference>
<dbReference type="STRING" id="872965.SE16_09065"/>
<dbReference type="GO" id="GO:0006298">
    <property type="term" value="P:mismatch repair"/>
    <property type="evidence" value="ECO:0007669"/>
    <property type="project" value="InterPro"/>
</dbReference>
<dbReference type="InterPro" id="IPR002625">
    <property type="entry name" value="Smr_dom"/>
</dbReference>
<evidence type="ECO:0000313" key="11">
    <source>
        <dbReference type="EMBL" id="GAP63343.1"/>
    </source>
</evidence>
<comment type="subunit">
    <text evidence="7">Homodimer. Binds to stalled ribosomes, contacting rRNA.</text>
</comment>
<keyword evidence="7" id="KW-0255">Endonuclease</keyword>
<dbReference type="InterPro" id="IPR045076">
    <property type="entry name" value="MutS"/>
</dbReference>
<dbReference type="OrthoDB" id="9808166at2"/>
<name>A0A0M8K7F2_9CHLR</name>
<evidence type="ECO:0000313" key="12">
    <source>
        <dbReference type="EMBL" id="KPL87730.1"/>
    </source>
</evidence>
<dbReference type="InterPro" id="IPR027417">
    <property type="entry name" value="P-loop_NTPase"/>
</dbReference>
<evidence type="ECO:0000256" key="9">
    <source>
        <dbReference type="SAM" id="MobiDB-lite"/>
    </source>
</evidence>
<dbReference type="InterPro" id="IPR046893">
    <property type="entry name" value="MSSS"/>
</dbReference>
<keyword evidence="8" id="KW-0175">Coiled coil</keyword>
<evidence type="ECO:0000256" key="6">
    <source>
        <dbReference type="ARBA" id="ARBA00023125"/>
    </source>
</evidence>
<dbReference type="SMART" id="SM00534">
    <property type="entry name" value="MUTSac"/>
    <property type="match status" value="1"/>
</dbReference>
<evidence type="ECO:0000313" key="13">
    <source>
        <dbReference type="Proteomes" id="UP000037784"/>
    </source>
</evidence>
<dbReference type="InterPro" id="IPR000432">
    <property type="entry name" value="DNA_mismatch_repair_MutS_C"/>
</dbReference>
<feature type="compositionally biased region" description="Acidic residues" evidence="9">
    <location>
        <begin position="636"/>
        <end position="645"/>
    </location>
</feature>
<dbReference type="FunFam" id="3.40.50.300:FF:000830">
    <property type="entry name" value="Endonuclease MutS2"/>
    <property type="match status" value="1"/>
</dbReference>
<evidence type="ECO:0000256" key="1">
    <source>
        <dbReference type="ARBA" id="ARBA00022730"/>
    </source>
</evidence>
<dbReference type="InterPro" id="IPR036063">
    <property type="entry name" value="Smr_dom_sf"/>
</dbReference>
<dbReference type="EMBL" id="LGKN01000005">
    <property type="protein sequence ID" value="KPL87730.1"/>
    <property type="molecule type" value="Genomic_DNA"/>
</dbReference>
<evidence type="ECO:0000256" key="2">
    <source>
        <dbReference type="ARBA" id="ARBA00022741"/>
    </source>
</evidence>
<dbReference type="EC" id="3.1.-.-" evidence="7"/>
<dbReference type="PROSITE" id="PS00486">
    <property type="entry name" value="DNA_MISMATCH_REPAIR_2"/>
    <property type="match status" value="1"/>
</dbReference>
<dbReference type="SUPFAM" id="SSF52540">
    <property type="entry name" value="P-loop containing nucleoside triphosphate hydrolases"/>
    <property type="match status" value="1"/>
</dbReference>
<dbReference type="InterPro" id="IPR036187">
    <property type="entry name" value="DNA_mismatch_repair_MutS_sf"/>
</dbReference>
<comment type="similarity">
    <text evidence="7">Belongs to the DNA mismatch repair MutS family. MutS2 subfamily.</text>
</comment>
<evidence type="ECO:0000256" key="7">
    <source>
        <dbReference type="HAMAP-Rule" id="MF_00092"/>
    </source>
</evidence>
<reference evidence="11 13" key="1">
    <citation type="journal article" date="2015" name="Genome Announc.">
        <title>Draft Genome Sequence of a Heterotrophic Facultative Anaerobic Thermophilic Bacterium, Ardenticatena maritima Strain 110ST.</title>
        <authorList>
            <person name="Kawaichi S."/>
            <person name="Yoshida T."/>
            <person name="Sako Y."/>
            <person name="Nakamura R."/>
        </authorList>
    </citation>
    <scope>NUCLEOTIDE SEQUENCE [LARGE SCALE GENOMIC DNA]</scope>
    <source>
        <strain evidence="11 13">110S</strain>
    </source>
</reference>
<keyword evidence="2 7" id="KW-0547">Nucleotide-binding</keyword>
<dbReference type="GO" id="GO:0043023">
    <property type="term" value="F:ribosomal large subunit binding"/>
    <property type="evidence" value="ECO:0007669"/>
    <property type="project" value="UniProtKB-UniRule"/>
</dbReference>
<evidence type="ECO:0000256" key="3">
    <source>
        <dbReference type="ARBA" id="ARBA00022801"/>
    </source>
</evidence>
<keyword evidence="1 7" id="KW-0699">rRNA-binding</keyword>
<keyword evidence="3 7" id="KW-0378">Hydrolase</keyword>
<dbReference type="Pfam" id="PF01713">
    <property type="entry name" value="Smr"/>
    <property type="match status" value="1"/>
</dbReference>
<dbReference type="PANTHER" id="PTHR48466:SF2">
    <property type="entry name" value="OS10G0509000 PROTEIN"/>
    <property type="match status" value="1"/>
</dbReference>
<keyword evidence="4 7" id="KW-0067">ATP-binding</keyword>
<keyword evidence="13" id="KW-1185">Reference proteome</keyword>
<dbReference type="GO" id="GO:0005524">
    <property type="term" value="F:ATP binding"/>
    <property type="evidence" value="ECO:0007669"/>
    <property type="project" value="UniProtKB-UniRule"/>
</dbReference>
<reference evidence="13" key="3">
    <citation type="submission" date="2015-08" db="EMBL/GenBank/DDBJ databases">
        <title>Draft Genome Sequence of a Heterotrophic Facultative Anaerobic Bacterium Ardenticatena maritima Strain 110S.</title>
        <authorList>
            <person name="Kawaichi S."/>
            <person name="Yoshida T."/>
            <person name="Sako Y."/>
            <person name="Nakamura R."/>
        </authorList>
    </citation>
    <scope>NUCLEOTIDE SEQUENCE [LARGE SCALE GENOMIC DNA]</scope>
    <source>
        <strain evidence="13">110S</strain>
    </source>
</reference>
<dbReference type="SUPFAM" id="SSF160443">
    <property type="entry name" value="SMR domain-like"/>
    <property type="match status" value="1"/>
</dbReference>
<dbReference type="RefSeq" id="WP_054493189.1">
    <property type="nucleotide sequence ID" value="NZ_BBZA01000137.1"/>
</dbReference>
<dbReference type="Proteomes" id="UP000050502">
    <property type="component" value="Unassembled WGS sequence"/>
</dbReference>
<dbReference type="PATRIC" id="fig|872965.6.peg.1852"/>
<dbReference type="EMBL" id="BBZA01000137">
    <property type="protein sequence ID" value="GAP63343.1"/>
    <property type="molecule type" value="Genomic_DNA"/>
</dbReference>
<dbReference type="InParanoid" id="A0A0M8K7F2"/>
<evidence type="ECO:0000259" key="10">
    <source>
        <dbReference type="PROSITE" id="PS50828"/>
    </source>
</evidence>
<feature type="domain" description="Smr" evidence="10">
    <location>
        <begin position="723"/>
        <end position="798"/>
    </location>
</feature>
<dbReference type="NCBIfam" id="TIGR01069">
    <property type="entry name" value="mutS2"/>
    <property type="match status" value="1"/>
</dbReference>
<evidence type="ECO:0000256" key="8">
    <source>
        <dbReference type="SAM" id="Coils"/>
    </source>
</evidence>
<dbReference type="GO" id="GO:0004519">
    <property type="term" value="F:endonuclease activity"/>
    <property type="evidence" value="ECO:0007669"/>
    <property type="project" value="UniProtKB-UniRule"/>
</dbReference>
<feature type="coiled-coil region" evidence="8">
    <location>
        <begin position="513"/>
        <end position="625"/>
    </location>
</feature>
<dbReference type="GO" id="GO:0016887">
    <property type="term" value="F:ATP hydrolysis activity"/>
    <property type="evidence" value="ECO:0007669"/>
    <property type="project" value="InterPro"/>
</dbReference>
<dbReference type="SMART" id="SM00533">
    <property type="entry name" value="MUTSd"/>
    <property type="match status" value="1"/>
</dbReference>
<dbReference type="CDD" id="cd03280">
    <property type="entry name" value="ABC_MutS2"/>
    <property type="match status" value="1"/>
</dbReference>
<dbReference type="GO" id="GO:0030983">
    <property type="term" value="F:mismatched DNA binding"/>
    <property type="evidence" value="ECO:0007669"/>
    <property type="project" value="InterPro"/>
</dbReference>
<comment type="function">
    <text evidence="7">Acts as a ribosome collision sensor, splitting the ribosome into its 2 subunits. Detects stalled/collided 70S ribosomes which it binds and splits by an ATP-hydrolysis driven conformational change. Acts upstream of the ribosome quality control system (RQC), a ribosome-associated complex that mediates the extraction of incompletely synthesized nascent chains from stalled ribosomes and their subsequent degradation. Probably generates substrates for RQC.</text>
</comment>
<evidence type="ECO:0000313" key="14">
    <source>
        <dbReference type="Proteomes" id="UP000050502"/>
    </source>
</evidence>
<protein>
    <recommendedName>
        <fullName evidence="7">Endonuclease MutS2</fullName>
        <ecNumber evidence="7">3.1.-.-</ecNumber>
    </recommendedName>
    <alternativeName>
        <fullName evidence="7">Ribosome-associated protein quality control-upstream factor</fullName>
        <shortName evidence="7">RQC-upstream factor</shortName>
        <shortName evidence="7">RqcU</shortName>
        <ecNumber evidence="7">3.6.4.-</ecNumber>
    </alternativeName>
</protein>
<accession>A0A0M8K7F2</accession>
<proteinExistence type="inferred from homology"/>
<keyword evidence="6 7" id="KW-0238">DNA-binding</keyword>
<dbReference type="PIRSF" id="PIRSF005814">
    <property type="entry name" value="MutS_YshD"/>
    <property type="match status" value="1"/>
</dbReference>
<dbReference type="SMART" id="SM00463">
    <property type="entry name" value="SMR"/>
    <property type="match status" value="1"/>
</dbReference>
<evidence type="ECO:0000256" key="4">
    <source>
        <dbReference type="ARBA" id="ARBA00022840"/>
    </source>
</evidence>
<comment type="caution">
    <text evidence="11">The sequence shown here is derived from an EMBL/GenBank/DDBJ whole genome shotgun (WGS) entry which is preliminary data.</text>
</comment>
<feature type="region of interest" description="Disordered" evidence="9">
    <location>
        <begin position="625"/>
        <end position="653"/>
    </location>
</feature>
<dbReference type="AlphaFoldDB" id="A0A0M8K7F2"/>
<dbReference type="InterPro" id="IPR007696">
    <property type="entry name" value="DNA_mismatch_repair_MutS_core"/>
</dbReference>
<dbReference type="Gene3D" id="1.10.1420.10">
    <property type="match status" value="2"/>
</dbReference>
<dbReference type="SUPFAM" id="SSF48334">
    <property type="entry name" value="DNA repair protein MutS, domain III"/>
    <property type="match status" value="1"/>
</dbReference>
<feature type="region of interest" description="Disordered" evidence="9">
    <location>
        <begin position="692"/>
        <end position="715"/>
    </location>
</feature>
<dbReference type="Pfam" id="PF20297">
    <property type="entry name" value="MSSS"/>
    <property type="match status" value="1"/>
</dbReference>
<dbReference type="HAMAP" id="MF_00092">
    <property type="entry name" value="MutS2"/>
    <property type="match status" value="1"/>
</dbReference>
<sequence length="800" mass="89112">MPHGLDAKSIETLELPKILERVAALTAFSAGRERALSLTPTNDPETVRRRLAETREARDLLARHPNARIGGARDIREEVEQAQKGGVLSPITLLDIRQTIIAGRRLRSLILRNREHYPALARIADRIEPCEALDEAIAAAIDDNGDVRDDASPKLRQLRRDIAMAHDRLLEKLRRIISDPNMQRWLQEPIITQRGDRYVIPVKAEHKGRVRGVVHDQSSSGATVFIEPLETLDLNNQWRELQIAEQHEIERILRELSDLVAENSDELIWTVEALADLDLAFAKAEYADRLRAVEPELSDPASPPRDQPLVNLHQARHPLLDPETVVPIDVWLGPDFRILVITGPNTGGKTVTLKTVGLLTLMTMCGLHIPAAEGSRVALFDNVFADIGDEQSIEQSLSTFSSHLTNITRILRAATPSSLVLLDEVGAGTDPVEGAALAQALLMHLLERGIWAIVATHYSELKVWAHITPGVKNASVEFDLETLRPTYHLRIGLPGQSNAIAIAQRLGLDPAIIEQARALLSSHDIELEALLADIKQTRDAAQAEAEEVRREREALEQTRRELERRLAELEHERIQLLNQAREEARRELEGVRAHIRDLMQRLARYADQQEELRAIRREIDQIEKEELAPLKAPPLPDEEPAEEPVPDGPIQVGDTVWVPALGRTGDVIALDGDEAEIAAGAFRLRLPLDEVQRRPQKKQPAQHAAPTVPTPPRRVAEAPPLELDLRGMRVDDMLPVLDKYLDDAYLAGVPSVRIIHGKGTGALRRAVREQLRNHPLVATFRPGDTTEGGDGVTVVQLNLR</sequence>
<dbReference type="Gene3D" id="3.40.50.300">
    <property type="entry name" value="P-loop containing nucleotide triphosphate hydrolases"/>
    <property type="match status" value="1"/>
</dbReference>
<evidence type="ECO:0000256" key="5">
    <source>
        <dbReference type="ARBA" id="ARBA00022884"/>
    </source>
</evidence>
<dbReference type="EC" id="3.6.4.-" evidence="7"/>
<keyword evidence="7" id="KW-0540">Nuclease</keyword>
<dbReference type="PROSITE" id="PS50828">
    <property type="entry name" value="SMR"/>
    <property type="match status" value="1"/>
</dbReference>
<dbReference type="GO" id="GO:0019843">
    <property type="term" value="F:rRNA binding"/>
    <property type="evidence" value="ECO:0007669"/>
    <property type="project" value="UniProtKB-UniRule"/>
</dbReference>
<organism evidence="11 13">
    <name type="scientific">Ardenticatena maritima</name>
    <dbReference type="NCBI Taxonomy" id="872965"/>
    <lineage>
        <taxon>Bacteria</taxon>
        <taxon>Bacillati</taxon>
        <taxon>Chloroflexota</taxon>
        <taxon>Ardenticatenia</taxon>
        <taxon>Ardenticatenales</taxon>
        <taxon>Ardenticatenaceae</taxon>
        <taxon>Ardenticatena</taxon>
    </lineage>
</organism>
<reference evidence="12 14" key="2">
    <citation type="submission" date="2015-07" db="EMBL/GenBank/DDBJ databases">
        <title>Whole genome sequence of Ardenticatena maritima DSM 23922.</title>
        <authorList>
            <person name="Hemp J."/>
            <person name="Ward L.M."/>
            <person name="Pace L.A."/>
            <person name="Fischer W.W."/>
        </authorList>
    </citation>
    <scope>NUCLEOTIDE SEQUENCE [LARGE SCALE GENOMIC DNA]</scope>
    <source>
        <strain evidence="12 14">110S</strain>
    </source>
</reference>
<comment type="function">
    <text evidence="7">Endonuclease that is involved in the suppression of homologous recombination and thus may have a key role in the control of bacterial genetic diversity.</text>
</comment>
<dbReference type="Proteomes" id="UP000037784">
    <property type="component" value="Unassembled WGS sequence"/>
</dbReference>
<dbReference type="InterPro" id="IPR005747">
    <property type="entry name" value="MutS2"/>
</dbReference>
<dbReference type="Gene3D" id="3.30.1370.110">
    <property type="match status" value="1"/>
</dbReference>